<gene>
    <name evidence="1" type="ORF">HG15A2_09300</name>
</gene>
<evidence type="ECO:0000313" key="2">
    <source>
        <dbReference type="Proteomes" id="UP000319852"/>
    </source>
</evidence>
<evidence type="ECO:0000313" key="1">
    <source>
        <dbReference type="EMBL" id="QDS97666.1"/>
    </source>
</evidence>
<sequence>MGTRQWPSVPLTKRWGSSLAYPSGDLVMNMAHGLKLHPQALTICWFCIALSPAGAEQVFLEEFDVTQDPAAISEPGWDLIHDTNAIPEVSTAFANDDNRNVTKITASNDAISQFTSSYFFYEHDILREESETTRPENFWGQDAGDYLLINSAALGHGTAIDLNDARFDVDFQMGNSQFGSRPVFHFAVILDDGFRWTVDDAIASSITPGVLHGETDPISTGTNFRRIIKANGGVPGQRLRLFDTPAFLSNSQLASVQAIGLYVQPLGEL</sequence>
<organism evidence="1 2">
    <name type="scientific">Adhaeretor mobilis</name>
    <dbReference type="NCBI Taxonomy" id="1930276"/>
    <lineage>
        <taxon>Bacteria</taxon>
        <taxon>Pseudomonadati</taxon>
        <taxon>Planctomycetota</taxon>
        <taxon>Planctomycetia</taxon>
        <taxon>Pirellulales</taxon>
        <taxon>Lacipirellulaceae</taxon>
        <taxon>Adhaeretor</taxon>
    </lineage>
</organism>
<protein>
    <submittedName>
        <fullName evidence="1">Uncharacterized protein</fullName>
    </submittedName>
</protein>
<keyword evidence="2" id="KW-1185">Reference proteome</keyword>
<dbReference type="KEGG" id="amob:HG15A2_09300"/>
<dbReference type="EMBL" id="CP036263">
    <property type="protein sequence ID" value="QDS97666.1"/>
    <property type="molecule type" value="Genomic_DNA"/>
</dbReference>
<dbReference type="AlphaFoldDB" id="A0A517MS11"/>
<dbReference type="Proteomes" id="UP000319852">
    <property type="component" value="Chromosome"/>
</dbReference>
<accession>A0A517MS11</accession>
<proteinExistence type="predicted"/>
<name>A0A517MS11_9BACT</name>
<reference evidence="1 2" key="1">
    <citation type="submission" date="2019-02" db="EMBL/GenBank/DDBJ databases">
        <title>Deep-cultivation of Planctomycetes and their phenomic and genomic characterization uncovers novel biology.</title>
        <authorList>
            <person name="Wiegand S."/>
            <person name="Jogler M."/>
            <person name="Boedeker C."/>
            <person name="Pinto D."/>
            <person name="Vollmers J."/>
            <person name="Rivas-Marin E."/>
            <person name="Kohn T."/>
            <person name="Peeters S.H."/>
            <person name="Heuer A."/>
            <person name="Rast P."/>
            <person name="Oberbeckmann S."/>
            <person name="Bunk B."/>
            <person name="Jeske O."/>
            <person name="Meyerdierks A."/>
            <person name="Storesund J.E."/>
            <person name="Kallscheuer N."/>
            <person name="Luecker S."/>
            <person name="Lage O.M."/>
            <person name="Pohl T."/>
            <person name="Merkel B.J."/>
            <person name="Hornburger P."/>
            <person name="Mueller R.-W."/>
            <person name="Bruemmer F."/>
            <person name="Labrenz M."/>
            <person name="Spormann A.M."/>
            <person name="Op den Camp H."/>
            <person name="Overmann J."/>
            <person name="Amann R."/>
            <person name="Jetten M.S.M."/>
            <person name="Mascher T."/>
            <person name="Medema M.H."/>
            <person name="Devos D.P."/>
            <person name="Kaster A.-K."/>
            <person name="Ovreas L."/>
            <person name="Rohde M."/>
            <person name="Galperin M.Y."/>
            <person name="Jogler C."/>
        </authorList>
    </citation>
    <scope>NUCLEOTIDE SEQUENCE [LARGE SCALE GENOMIC DNA]</scope>
    <source>
        <strain evidence="1 2">HG15A2</strain>
    </source>
</reference>